<name>A0A6L2J5G2_TANCI</name>
<dbReference type="Pfam" id="PF13976">
    <property type="entry name" value="gag_pre-integrs"/>
    <property type="match status" value="1"/>
</dbReference>
<comment type="caution">
    <text evidence="2">The sequence shown here is derived from an EMBL/GenBank/DDBJ whole genome shotgun (WGS) entry which is preliminary data.</text>
</comment>
<proteinExistence type="predicted"/>
<evidence type="ECO:0000313" key="2">
    <source>
        <dbReference type="EMBL" id="GEU32121.1"/>
    </source>
</evidence>
<feature type="domain" description="GAG-pre-integrase" evidence="1">
    <location>
        <begin position="145"/>
        <end position="218"/>
    </location>
</feature>
<dbReference type="InterPro" id="IPR025724">
    <property type="entry name" value="GAG-pre-integrase_dom"/>
</dbReference>
<evidence type="ECO:0000259" key="1">
    <source>
        <dbReference type="Pfam" id="PF13976"/>
    </source>
</evidence>
<organism evidence="2">
    <name type="scientific">Tanacetum cinerariifolium</name>
    <name type="common">Dalmatian daisy</name>
    <name type="synonym">Chrysanthemum cinerariifolium</name>
    <dbReference type="NCBI Taxonomy" id="118510"/>
    <lineage>
        <taxon>Eukaryota</taxon>
        <taxon>Viridiplantae</taxon>
        <taxon>Streptophyta</taxon>
        <taxon>Embryophyta</taxon>
        <taxon>Tracheophyta</taxon>
        <taxon>Spermatophyta</taxon>
        <taxon>Magnoliopsida</taxon>
        <taxon>eudicotyledons</taxon>
        <taxon>Gunneridae</taxon>
        <taxon>Pentapetalae</taxon>
        <taxon>asterids</taxon>
        <taxon>campanulids</taxon>
        <taxon>Asterales</taxon>
        <taxon>Asteraceae</taxon>
        <taxon>Asteroideae</taxon>
        <taxon>Anthemideae</taxon>
        <taxon>Anthemidinae</taxon>
        <taxon>Tanacetum</taxon>
    </lineage>
</organism>
<accession>A0A6L2J5G2</accession>
<protein>
    <submittedName>
        <fullName evidence="2">Putative ribonuclease H-like domain-containing protein</fullName>
    </submittedName>
</protein>
<dbReference type="AlphaFoldDB" id="A0A6L2J5G2"/>
<reference evidence="2" key="1">
    <citation type="journal article" date="2019" name="Sci. Rep.">
        <title>Draft genome of Tanacetum cinerariifolium, the natural source of mosquito coil.</title>
        <authorList>
            <person name="Yamashiro T."/>
            <person name="Shiraishi A."/>
            <person name="Satake H."/>
            <person name="Nakayama K."/>
        </authorList>
    </citation>
    <scope>NUCLEOTIDE SEQUENCE</scope>
</reference>
<dbReference type="EMBL" id="BKCJ010000322">
    <property type="protein sequence ID" value="GEU32121.1"/>
    <property type="molecule type" value="Genomic_DNA"/>
</dbReference>
<sequence length="236" mass="27082">MTKPYSSHRFIPNCFNAGNLKIEVKMEILLESTSNKLMVGHKNDFVSDLLIDFQIKFSLSIGEIVTHWFTLIVLSALRRSGNKNMLGVVILILRSILTDLQETSKGNGDKKNKVLFTDDECLVLTKEFQLPDESQVVQRIPRRHDLYTFNLSYIQPEQHINCLLAKASLEESTKWHRRMAHVNFKTINKLAKNELVEGLPLKLFTNEHNCVACNKGKQHKASYKAISAVRKIYEPL</sequence>
<gene>
    <name evidence="2" type="ORF">Tci_004099</name>
</gene>